<proteinExistence type="predicted"/>
<dbReference type="EMBL" id="LAZR01000345">
    <property type="protein sequence ID" value="KKN73357.1"/>
    <property type="molecule type" value="Genomic_DNA"/>
</dbReference>
<gene>
    <name evidence="2" type="ORF">LCGC14_0401700</name>
</gene>
<organism evidence="2">
    <name type="scientific">marine sediment metagenome</name>
    <dbReference type="NCBI Taxonomy" id="412755"/>
    <lineage>
        <taxon>unclassified sequences</taxon>
        <taxon>metagenomes</taxon>
        <taxon>ecological metagenomes</taxon>
    </lineage>
</organism>
<protein>
    <submittedName>
        <fullName evidence="2">Uncharacterized protein</fullName>
    </submittedName>
</protein>
<evidence type="ECO:0000313" key="2">
    <source>
        <dbReference type="EMBL" id="KKN73357.1"/>
    </source>
</evidence>
<feature type="compositionally biased region" description="Low complexity" evidence="1">
    <location>
        <begin position="33"/>
        <end position="54"/>
    </location>
</feature>
<name>A0A0F9TEU6_9ZZZZ</name>
<feature type="region of interest" description="Disordered" evidence="1">
    <location>
        <begin position="32"/>
        <end position="72"/>
    </location>
</feature>
<reference evidence="2" key="1">
    <citation type="journal article" date="2015" name="Nature">
        <title>Complex archaea that bridge the gap between prokaryotes and eukaryotes.</title>
        <authorList>
            <person name="Spang A."/>
            <person name="Saw J.H."/>
            <person name="Jorgensen S.L."/>
            <person name="Zaremba-Niedzwiedzka K."/>
            <person name="Martijn J."/>
            <person name="Lind A.E."/>
            <person name="van Eijk R."/>
            <person name="Schleper C."/>
            <person name="Guy L."/>
            <person name="Ettema T.J."/>
        </authorList>
    </citation>
    <scope>NUCLEOTIDE SEQUENCE</scope>
</reference>
<accession>A0A0F9TEU6</accession>
<dbReference type="AlphaFoldDB" id="A0A0F9TEU6"/>
<comment type="caution">
    <text evidence="2">The sequence shown here is derived from an EMBL/GenBank/DDBJ whole genome shotgun (WGS) entry which is preliminary data.</text>
</comment>
<evidence type="ECO:0000256" key="1">
    <source>
        <dbReference type="SAM" id="MobiDB-lite"/>
    </source>
</evidence>
<feature type="compositionally biased region" description="Basic and acidic residues" evidence="1">
    <location>
        <begin position="55"/>
        <end position="64"/>
    </location>
</feature>
<sequence length="192" mass="21099">MRIIRILILAAMLALPVSMITSEQAYAQDGEPEITAPVPAAEAPAEAPKPTEAAKPIEEKKSDETAPASSAPEVAVTQPKWLKAIGMAWKPLLAILLALAIAKVGVSEAGKAFIRAGFTVIDMTYLSYVQPAKDPDNKDVEWNPAEARKRAWQTFKKSAPMLIKLLYVWKGKEWGEAMMHKFANMRAKKNKE</sequence>